<protein>
    <submittedName>
        <fullName evidence="3">Winged helix-turn-helix domain-containing protein</fullName>
    </submittedName>
</protein>
<dbReference type="Pfam" id="PF01022">
    <property type="entry name" value="HTH_5"/>
    <property type="match status" value="1"/>
</dbReference>
<dbReference type="SMART" id="SM00418">
    <property type="entry name" value="HTH_ARSR"/>
    <property type="match status" value="1"/>
</dbReference>
<dbReference type="InterPro" id="IPR011991">
    <property type="entry name" value="ArsR-like_HTH"/>
</dbReference>
<accession>A0ABY4GU39</accession>
<evidence type="ECO:0000313" key="4">
    <source>
        <dbReference type="Proteomes" id="UP000831880"/>
    </source>
</evidence>
<sequence>MNSVEQMRALGHPLRNRALYLLVEEQYTNKQLASALGEPPSRVHFHIRELLKAGLIEIVDQRLKGGIMEKYYRAVSRSLRLGTDLGVLSKFDELADTILLTARDEFESSTNFFKKYPPETQIVQEKKKLSPERFSRIKEHLKSISEELEKSQTDANAEDAINIMLTYMIHRLPDDTEVEANETEE</sequence>
<dbReference type="InterPro" id="IPR036390">
    <property type="entry name" value="WH_DNA-bd_sf"/>
</dbReference>
<dbReference type="Proteomes" id="UP000831880">
    <property type="component" value="Chromosome"/>
</dbReference>
<dbReference type="RefSeq" id="WP_244751072.1">
    <property type="nucleotide sequence ID" value="NZ_CP095074.1"/>
</dbReference>
<keyword evidence="4" id="KW-1185">Reference proteome</keyword>
<dbReference type="Gene3D" id="1.10.10.10">
    <property type="entry name" value="Winged helix-like DNA-binding domain superfamily/Winged helix DNA-binding domain"/>
    <property type="match status" value="1"/>
</dbReference>
<evidence type="ECO:0000313" key="3">
    <source>
        <dbReference type="EMBL" id="UOQ91456.1"/>
    </source>
</evidence>
<feature type="domain" description="HTH arsR-type" evidence="2">
    <location>
        <begin position="5"/>
        <end position="90"/>
    </location>
</feature>
<proteinExistence type="predicted"/>
<dbReference type="InterPro" id="IPR036388">
    <property type="entry name" value="WH-like_DNA-bd_sf"/>
</dbReference>
<evidence type="ECO:0000259" key="2">
    <source>
        <dbReference type="SMART" id="SM00418"/>
    </source>
</evidence>
<dbReference type="EMBL" id="CP095074">
    <property type="protein sequence ID" value="UOQ91456.1"/>
    <property type="molecule type" value="Genomic_DNA"/>
</dbReference>
<keyword evidence="1" id="KW-0238">DNA-binding</keyword>
<evidence type="ECO:0000256" key="1">
    <source>
        <dbReference type="ARBA" id="ARBA00023125"/>
    </source>
</evidence>
<dbReference type="SUPFAM" id="SSF46785">
    <property type="entry name" value="Winged helix' DNA-binding domain"/>
    <property type="match status" value="1"/>
</dbReference>
<name>A0ABY4GU39_9BACI</name>
<reference evidence="3 4" key="1">
    <citation type="submission" date="2022-04" db="EMBL/GenBank/DDBJ databases">
        <title>Halobacillus sp. isolated from saltern.</title>
        <authorList>
            <person name="Won M."/>
            <person name="Lee C.-M."/>
            <person name="Woen H.-Y."/>
            <person name="Kwon S.-W."/>
        </authorList>
    </citation>
    <scope>NUCLEOTIDE SEQUENCE [LARGE SCALE GENOMIC DNA]</scope>
    <source>
        <strain evidence="3 4">SSTM10-2</strain>
    </source>
</reference>
<dbReference type="CDD" id="cd00090">
    <property type="entry name" value="HTH_ARSR"/>
    <property type="match status" value="1"/>
</dbReference>
<gene>
    <name evidence="3" type="ORF">MUO14_12755</name>
</gene>
<organism evidence="3 4">
    <name type="scientific">Halobacillus shinanisalinarum</name>
    <dbReference type="NCBI Taxonomy" id="2932258"/>
    <lineage>
        <taxon>Bacteria</taxon>
        <taxon>Bacillati</taxon>
        <taxon>Bacillota</taxon>
        <taxon>Bacilli</taxon>
        <taxon>Bacillales</taxon>
        <taxon>Bacillaceae</taxon>
        <taxon>Halobacillus</taxon>
    </lineage>
</organism>
<dbReference type="InterPro" id="IPR001845">
    <property type="entry name" value="HTH_ArsR_DNA-bd_dom"/>
</dbReference>